<evidence type="ECO:0000256" key="1">
    <source>
        <dbReference type="SAM" id="SignalP"/>
    </source>
</evidence>
<dbReference type="RefSeq" id="WP_069834384.1">
    <property type="nucleotide sequence ID" value="NZ_MDGQ01000003.1"/>
</dbReference>
<evidence type="ECO:0000259" key="2">
    <source>
        <dbReference type="PROSITE" id="PS50106"/>
    </source>
</evidence>
<proteinExistence type="predicted"/>
<dbReference type="OrthoDB" id="5166556at2"/>
<sequence>MRNTFFFLLLFLSSIAYANEPIVSFPFEIHLGHIYIKAKINDGRTINVVFDTGAGANLASEETAAELGLKIRGSQMISGASGPVSIDRSSGNKLLLGESLEMKNQTFLVMNLDHLGDSDYPLDALIGANVLRRYVVELNFDEGIMSLYKNKDFDVPDGYSKEKIDLRPYGIPIISGDFNYAESKTLTGSYLVDTGAALSLRMNTPLVKSNKLIENITPNYVYTSRALNNSSDDHIGKLKAYKVLGETFEDIPIRMATVTSGVSSWDTVDGILGLEILKRFNLIFDYSRNAMYYQKNSLSNTPFRNNTTGLKLKKSGDSLEVEAIIAGSAATKVDIQIGDEIVSVDGKTKMTLDEFKAYANNRKADISLEISRNGESKTISIKPFSMID</sequence>
<protein>
    <recommendedName>
        <fullName evidence="2">PDZ domain-containing protein</fullName>
    </recommendedName>
</protein>
<dbReference type="InterPro" id="IPR036034">
    <property type="entry name" value="PDZ_sf"/>
</dbReference>
<dbReference type="Gene3D" id="2.30.42.10">
    <property type="match status" value="1"/>
</dbReference>
<dbReference type="AlphaFoldDB" id="A0A1E5T6R7"/>
<accession>A0A1E5T6R7</accession>
<name>A0A1E5T6R7_9BACT</name>
<feature type="chain" id="PRO_5009186057" description="PDZ domain-containing protein" evidence="1">
    <location>
        <begin position="19"/>
        <end position="388"/>
    </location>
</feature>
<feature type="signal peptide" evidence="1">
    <location>
        <begin position="1"/>
        <end position="18"/>
    </location>
</feature>
<dbReference type="SUPFAM" id="SSF50630">
    <property type="entry name" value="Acid proteases"/>
    <property type="match status" value="1"/>
</dbReference>
<dbReference type="InterPro" id="IPR034122">
    <property type="entry name" value="Retropepsin-like_bacterial"/>
</dbReference>
<dbReference type="InterPro" id="IPR021109">
    <property type="entry name" value="Peptidase_aspartic_dom_sf"/>
</dbReference>
<comment type="caution">
    <text evidence="3">The sequence shown here is derived from an EMBL/GenBank/DDBJ whole genome shotgun (WGS) entry which is preliminary data.</text>
</comment>
<reference evidence="3 4" key="1">
    <citation type="submission" date="2016-08" db="EMBL/GenBank/DDBJ databases">
        <title>Draft genome of Fabibacter sp. strain SK-8.</title>
        <authorList>
            <person name="Wong S.-K."/>
            <person name="Hamasaki K."/>
            <person name="Yoshizawa S."/>
        </authorList>
    </citation>
    <scope>NUCLEOTIDE SEQUENCE [LARGE SCALE GENOMIC DNA]</scope>
    <source>
        <strain evidence="3 4">SK-8</strain>
    </source>
</reference>
<organism evidence="3 4">
    <name type="scientific">Roseivirga misakiensis</name>
    <dbReference type="NCBI Taxonomy" id="1563681"/>
    <lineage>
        <taxon>Bacteria</taxon>
        <taxon>Pseudomonadati</taxon>
        <taxon>Bacteroidota</taxon>
        <taxon>Cytophagia</taxon>
        <taxon>Cytophagales</taxon>
        <taxon>Roseivirgaceae</taxon>
        <taxon>Roseivirga</taxon>
    </lineage>
</organism>
<dbReference type="SUPFAM" id="SSF50156">
    <property type="entry name" value="PDZ domain-like"/>
    <property type="match status" value="1"/>
</dbReference>
<dbReference type="EMBL" id="MDGQ01000003">
    <property type="protein sequence ID" value="OEK07072.1"/>
    <property type="molecule type" value="Genomic_DNA"/>
</dbReference>
<feature type="domain" description="PDZ" evidence="2">
    <location>
        <begin position="290"/>
        <end position="374"/>
    </location>
</feature>
<dbReference type="SMART" id="SM00228">
    <property type="entry name" value="PDZ"/>
    <property type="match status" value="1"/>
</dbReference>
<evidence type="ECO:0000313" key="3">
    <source>
        <dbReference type="EMBL" id="OEK07072.1"/>
    </source>
</evidence>
<dbReference type="CDD" id="cd05483">
    <property type="entry name" value="retropepsin_like_bacteria"/>
    <property type="match status" value="1"/>
</dbReference>
<dbReference type="Pfam" id="PF13180">
    <property type="entry name" value="PDZ_2"/>
    <property type="match status" value="1"/>
</dbReference>
<keyword evidence="4" id="KW-1185">Reference proteome</keyword>
<dbReference type="Proteomes" id="UP000095552">
    <property type="component" value="Unassembled WGS sequence"/>
</dbReference>
<dbReference type="InterPro" id="IPR001478">
    <property type="entry name" value="PDZ"/>
</dbReference>
<dbReference type="Pfam" id="PF13650">
    <property type="entry name" value="Asp_protease_2"/>
    <property type="match status" value="1"/>
</dbReference>
<keyword evidence="1" id="KW-0732">Signal</keyword>
<dbReference type="STRING" id="1563681.BFP71_05285"/>
<dbReference type="PROSITE" id="PS50106">
    <property type="entry name" value="PDZ"/>
    <property type="match status" value="1"/>
</dbReference>
<evidence type="ECO:0000313" key="4">
    <source>
        <dbReference type="Proteomes" id="UP000095552"/>
    </source>
</evidence>
<dbReference type="Gene3D" id="2.40.70.10">
    <property type="entry name" value="Acid Proteases"/>
    <property type="match status" value="2"/>
</dbReference>
<gene>
    <name evidence="3" type="ORF">BFP71_05285</name>
</gene>